<name>A0A0H5DRU9_9BACT</name>
<proteinExistence type="predicted"/>
<gene>
    <name evidence="1" type="ORF">ELAC_2025</name>
</gene>
<dbReference type="AlphaFoldDB" id="A0A0H5DRU9"/>
<evidence type="ECO:0000313" key="2">
    <source>
        <dbReference type="Proteomes" id="UP000220251"/>
    </source>
</evidence>
<sequence length="142" mass="15899">MLPLTNHFLIFTPKEVSIDMEADCDGEVKKLRLSVLARKVDVSGVAIWKIKVVAAGEAIKDKIVQKEFDASTSRRFLLNIGIFDPLYLPEDGVTLNLAPLLSQSRPLGELKEKDICTLETEYQGGLVFDIESHLKREIKEVS</sequence>
<accession>A0A0H5DRU9</accession>
<organism evidence="1 2">
    <name type="scientific">Estrella lausannensis</name>
    <dbReference type="NCBI Taxonomy" id="483423"/>
    <lineage>
        <taxon>Bacteria</taxon>
        <taxon>Pseudomonadati</taxon>
        <taxon>Chlamydiota</taxon>
        <taxon>Chlamydiia</taxon>
        <taxon>Parachlamydiales</taxon>
        <taxon>Candidatus Criblamydiaceae</taxon>
        <taxon>Estrella</taxon>
    </lineage>
</organism>
<keyword evidence="2" id="KW-1185">Reference proteome</keyword>
<protein>
    <submittedName>
        <fullName evidence="1">Uncharacterized protein</fullName>
    </submittedName>
</protein>
<evidence type="ECO:0000313" key="1">
    <source>
        <dbReference type="EMBL" id="CRX39347.1"/>
    </source>
</evidence>
<dbReference type="Proteomes" id="UP000220251">
    <property type="component" value="Unassembled WGS sequence"/>
</dbReference>
<dbReference type="EMBL" id="CWGJ01000027">
    <property type="protein sequence ID" value="CRX39347.1"/>
    <property type="molecule type" value="Genomic_DNA"/>
</dbReference>
<dbReference type="RefSeq" id="WP_098039216.1">
    <property type="nucleotide sequence ID" value="NZ_CWGJ01000027.1"/>
</dbReference>
<reference evidence="2" key="1">
    <citation type="submission" date="2015-06" db="EMBL/GenBank/DDBJ databases">
        <authorList>
            <person name="Bertelli C."/>
        </authorList>
    </citation>
    <scope>NUCLEOTIDE SEQUENCE [LARGE SCALE GENOMIC DNA]</scope>
    <source>
        <strain evidence="2">CRIB-30</strain>
    </source>
</reference>